<dbReference type="InParanoid" id="A7EH65"/>
<dbReference type="EMBL" id="CH476625">
    <property type="protein sequence ID" value="EDO02181.1"/>
    <property type="molecule type" value="Genomic_DNA"/>
</dbReference>
<protein>
    <submittedName>
        <fullName evidence="1">Uncharacterized protein</fullName>
    </submittedName>
</protein>
<name>A7EH65_SCLS1</name>
<evidence type="ECO:0000313" key="2">
    <source>
        <dbReference type="Proteomes" id="UP000001312"/>
    </source>
</evidence>
<dbReference type="Proteomes" id="UP000001312">
    <property type="component" value="Unassembled WGS sequence"/>
</dbReference>
<dbReference type="HOGENOM" id="CLU_2098295_0_0_1"/>
<accession>A7EH65</accession>
<proteinExistence type="predicted"/>
<dbReference type="KEGG" id="ssl:SS1G_04657"/>
<dbReference type="AlphaFoldDB" id="A7EH65"/>
<gene>
    <name evidence="1" type="ORF">SS1G_04657</name>
</gene>
<sequence length="116" mass="12666">MIAENNSVCVVATADDVRKRQHNKPTFGLIGICKDERGRWRPGVKTVHAANFPAVWTLIDGGEGRGGRGVEGVEGVCVFKGLICCLNCCDGVCDGRRRCQSQDAEEFSWLYGFDGE</sequence>
<evidence type="ECO:0000313" key="1">
    <source>
        <dbReference type="EMBL" id="EDO02181.1"/>
    </source>
</evidence>
<dbReference type="RefSeq" id="XP_001594849.1">
    <property type="nucleotide sequence ID" value="XM_001594799.1"/>
</dbReference>
<reference evidence="2" key="1">
    <citation type="journal article" date="2011" name="PLoS Genet.">
        <title>Genomic analysis of the necrotrophic fungal pathogens Sclerotinia sclerotiorum and Botrytis cinerea.</title>
        <authorList>
            <person name="Amselem J."/>
            <person name="Cuomo C.A."/>
            <person name="van Kan J.A."/>
            <person name="Viaud M."/>
            <person name="Benito E.P."/>
            <person name="Couloux A."/>
            <person name="Coutinho P.M."/>
            <person name="de Vries R.P."/>
            <person name="Dyer P.S."/>
            <person name="Fillinger S."/>
            <person name="Fournier E."/>
            <person name="Gout L."/>
            <person name="Hahn M."/>
            <person name="Kohn L."/>
            <person name="Lapalu N."/>
            <person name="Plummer K.M."/>
            <person name="Pradier J.M."/>
            <person name="Quevillon E."/>
            <person name="Sharon A."/>
            <person name="Simon A."/>
            <person name="ten Have A."/>
            <person name="Tudzynski B."/>
            <person name="Tudzynski P."/>
            <person name="Wincker P."/>
            <person name="Andrew M."/>
            <person name="Anthouard V."/>
            <person name="Beever R.E."/>
            <person name="Beffa R."/>
            <person name="Benoit I."/>
            <person name="Bouzid O."/>
            <person name="Brault B."/>
            <person name="Chen Z."/>
            <person name="Choquer M."/>
            <person name="Collemare J."/>
            <person name="Cotton P."/>
            <person name="Danchin E.G."/>
            <person name="Da Silva C."/>
            <person name="Gautier A."/>
            <person name="Giraud C."/>
            <person name="Giraud T."/>
            <person name="Gonzalez C."/>
            <person name="Grossetete S."/>
            <person name="Guldener U."/>
            <person name="Henrissat B."/>
            <person name="Howlett B.J."/>
            <person name="Kodira C."/>
            <person name="Kretschmer M."/>
            <person name="Lappartient A."/>
            <person name="Leroch M."/>
            <person name="Levis C."/>
            <person name="Mauceli E."/>
            <person name="Neuveglise C."/>
            <person name="Oeser B."/>
            <person name="Pearson M."/>
            <person name="Poulain J."/>
            <person name="Poussereau N."/>
            <person name="Quesneville H."/>
            <person name="Rascle C."/>
            <person name="Schumacher J."/>
            <person name="Segurens B."/>
            <person name="Sexton A."/>
            <person name="Silva E."/>
            <person name="Sirven C."/>
            <person name="Soanes D.M."/>
            <person name="Talbot N.J."/>
            <person name="Templeton M."/>
            <person name="Yandava C."/>
            <person name="Yarden O."/>
            <person name="Zeng Q."/>
            <person name="Rollins J.A."/>
            <person name="Lebrun M.H."/>
            <person name="Dickman M."/>
        </authorList>
    </citation>
    <scope>NUCLEOTIDE SEQUENCE [LARGE SCALE GENOMIC DNA]</scope>
    <source>
        <strain evidence="2">ATCC 18683 / 1980 / Ss-1</strain>
    </source>
</reference>
<dbReference type="GeneID" id="5490663"/>
<keyword evidence="2" id="KW-1185">Reference proteome</keyword>
<organism evidence="1 2">
    <name type="scientific">Sclerotinia sclerotiorum (strain ATCC 18683 / 1980 / Ss-1)</name>
    <name type="common">White mold</name>
    <name type="synonym">Whetzelinia sclerotiorum</name>
    <dbReference type="NCBI Taxonomy" id="665079"/>
    <lineage>
        <taxon>Eukaryota</taxon>
        <taxon>Fungi</taxon>
        <taxon>Dikarya</taxon>
        <taxon>Ascomycota</taxon>
        <taxon>Pezizomycotina</taxon>
        <taxon>Leotiomycetes</taxon>
        <taxon>Helotiales</taxon>
        <taxon>Sclerotiniaceae</taxon>
        <taxon>Sclerotinia</taxon>
    </lineage>
</organism>